<evidence type="ECO:0000313" key="3">
    <source>
        <dbReference type="Proteomes" id="UP000536835"/>
    </source>
</evidence>
<keyword evidence="3" id="KW-1185">Reference proteome</keyword>
<gene>
    <name evidence="2" type="ORF">HK107_15400</name>
</gene>
<name>A0A7Y3RP65_9PROT</name>
<dbReference type="Proteomes" id="UP000536835">
    <property type="component" value="Unassembled WGS sequence"/>
</dbReference>
<dbReference type="AlphaFoldDB" id="A0A7Y3RP65"/>
<accession>A0A7Y3RP65</accession>
<evidence type="ECO:0000256" key="1">
    <source>
        <dbReference type="SAM" id="Phobius"/>
    </source>
</evidence>
<sequence>MLPVITLLAVATFLVPEGAISVVYFLMTSAFIIACVGANFFAFGPVWERFKGSEASFAKQLWIMSPRVLLVIPYIMVPMAAAGLVAFIRWG</sequence>
<keyword evidence="1" id="KW-1133">Transmembrane helix</keyword>
<comment type="caution">
    <text evidence="2">The sequence shown here is derived from an EMBL/GenBank/DDBJ whole genome shotgun (WGS) entry which is preliminary data.</text>
</comment>
<organism evidence="2 3">
    <name type="scientific">Parvularcula mediterranea</name>
    <dbReference type="NCBI Taxonomy" id="2732508"/>
    <lineage>
        <taxon>Bacteria</taxon>
        <taxon>Pseudomonadati</taxon>
        <taxon>Pseudomonadota</taxon>
        <taxon>Alphaproteobacteria</taxon>
        <taxon>Parvularculales</taxon>
        <taxon>Parvularculaceae</taxon>
        <taxon>Parvularcula</taxon>
    </lineage>
</organism>
<keyword evidence="1" id="KW-0472">Membrane</keyword>
<evidence type="ECO:0000313" key="2">
    <source>
        <dbReference type="EMBL" id="NNU17716.1"/>
    </source>
</evidence>
<protein>
    <submittedName>
        <fullName evidence="2">Uncharacterized protein</fullName>
    </submittedName>
</protein>
<feature type="transmembrane region" description="Helical" evidence="1">
    <location>
        <begin position="68"/>
        <end position="90"/>
    </location>
</feature>
<reference evidence="2 3" key="1">
    <citation type="submission" date="2020-05" db="EMBL/GenBank/DDBJ databases">
        <title>Parvularcula mediterraneae sp. nov., isolated from polypropylene straw from shallow seawater of the seashore of Laganas in Zakynthos island, Greece.</title>
        <authorList>
            <person name="Szabo I."/>
            <person name="Al-Omari J."/>
            <person name="Rado J."/>
            <person name="Szerdahelyi G.S."/>
        </authorList>
    </citation>
    <scope>NUCLEOTIDE SEQUENCE [LARGE SCALE GENOMIC DNA]</scope>
    <source>
        <strain evidence="2 3">ZS-1/3</strain>
    </source>
</reference>
<dbReference type="EMBL" id="JABFCX010000003">
    <property type="protein sequence ID" value="NNU17716.1"/>
    <property type="molecule type" value="Genomic_DNA"/>
</dbReference>
<feature type="transmembrane region" description="Helical" evidence="1">
    <location>
        <begin position="29"/>
        <end position="47"/>
    </location>
</feature>
<dbReference type="RefSeq" id="WP_173201401.1">
    <property type="nucleotide sequence ID" value="NZ_JABFCX010000003.1"/>
</dbReference>
<proteinExistence type="predicted"/>
<keyword evidence="1" id="KW-0812">Transmembrane</keyword>